<evidence type="ECO:0000313" key="1">
    <source>
        <dbReference type="EMBL" id="KAA0678354.1"/>
    </source>
</evidence>
<sequence length="171" mass="18974">MMSRSIRVRYLKAVEGVAEPGEILGGTRRNAKPMQRMWDDIGGTDDAIALYIKRNPRWHYNPATTAGRHEHRPEHVAALLWLPAPPEKATVYDFTEDEQYEIGCPVAAVNATCGPHLRDLVFRLFGSDADGVWRQLRGSLTGGRPFRIDDGAYAPLGDALTSFYAALPVNP</sequence>
<name>A0A9W7NGW3_9PROT</name>
<dbReference type="EMBL" id="QOKW01000017">
    <property type="protein sequence ID" value="KAA0678354.1"/>
    <property type="molecule type" value="Genomic_DNA"/>
</dbReference>
<dbReference type="Proteomes" id="UP000480854">
    <property type="component" value="Unassembled WGS sequence"/>
</dbReference>
<protein>
    <submittedName>
        <fullName evidence="1">Uncharacterized protein</fullName>
    </submittedName>
</protein>
<proteinExistence type="predicted"/>
<comment type="caution">
    <text evidence="1">The sequence shown here is derived from an EMBL/GenBank/DDBJ whole genome shotgun (WGS) entry which is preliminary data.</text>
</comment>
<evidence type="ECO:0000313" key="2">
    <source>
        <dbReference type="Proteomes" id="UP000480854"/>
    </source>
</evidence>
<dbReference type="RefSeq" id="WP_149470569.1">
    <property type="nucleotide sequence ID" value="NZ_QOKW01000017.1"/>
</dbReference>
<organism evidence="1 2">
    <name type="scientific">Roseomonas genomospecies 6</name>
    <dbReference type="NCBI Taxonomy" id="214106"/>
    <lineage>
        <taxon>Bacteria</taxon>
        <taxon>Pseudomonadati</taxon>
        <taxon>Pseudomonadota</taxon>
        <taxon>Alphaproteobacteria</taxon>
        <taxon>Acetobacterales</taxon>
        <taxon>Roseomonadaceae</taxon>
        <taxon>Roseomonas</taxon>
    </lineage>
</organism>
<gene>
    <name evidence="1" type="ORF">DS843_19730</name>
</gene>
<keyword evidence="2" id="KW-1185">Reference proteome</keyword>
<accession>A0A9W7NGW3</accession>
<reference evidence="1 2" key="1">
    <citation type="submission" date="2018-07" db="EMBL/GenBank/DDBJ databases">
        <title>Genome sequence of Azospirillum sp. ATCC 49961.</title>
        <authorList>
            <person name="Sant'Anna F.H."/>
            <person name="Baldani J.I."/>
            <person name="Zilli J.E."/>
            <person name="Reis V.M."/>
            <person name="Hartmann A."/>
            <person name="Cruz L."/>
            <person name="de Souza E.M."/>
            <person name="de Oliveira Pedrosa F."/>
            <person name="Passaglia L.M.P."/>
        </authorList>
    </citation>
    <scope>NUCLEOTIDE SEQUENCE [LARGE SCALE GENOMIC DNA]</scope>
    <source>
        <strain evidence="1 2">ATCC 49961</strain>
    </source>
</reference>
<dbReference type="AlphaFoldDB" id="A0A9W7NGW3"/>